<dbReference type="VEuPathDB" id="FungiDB:Z518_00774"/>
<dbReference type="GeneID" id="25288845"/>
<evidence type="ECO:0008006" key="3">
    <source>
        <dbReference type="Google" id="ProtNLM"/>
    </source>
</evidence>
<organism evidence="1 2">
    <name type="scientific">Rhinocladiella mackenziei CBS 650.93</name>
    <dbReference type="NCBI Taxonomy" id="1442369"/>
    <lineage>
        <taxon>Eukaryota</taxon>
        <taxon>Fungi</taxon>
        <taxon>Dikarya</taxon>
        <taxon>Ascomycota</taxon>
        <taxon>Pezizomycotina</taxon>
        <taxon>Eurotiomycetes</taxon>
        <taxon>Chaetothyriomycetidae</taxon>
        <taxon>Chaetothyriales</taxon>
        <taxon>Herpotrichiellaceae</taxon>
        <taxon>Rhinocladiella</taxon>
    </lineage>
</organism>
<sequence>MTQDVMRGRIMVIDCATQMILSLPPHSNYICLSYVWGTDHLPTPEESALLKETHPLPHNLPKTVRDACPI</sequence>
<protein>
    <recommendedName>
        <fullName evidence="3">Heterokaryon incompatibility domain-containing protein</fullName>
    </recommendedName>
</protein>
<accession>A0A0D2HG91</accession>
<evidence type="ECO:0000313" key="1">
    <source>
        <dbReference type="EMBL" id="KIX09693.1"/>
    </source>
</evidence>
<dbReference type="EMBL" id="KN847475">
    <property type="protein sequence ID" value="KIX09693.1"/>
    <property type="molecule type" value="Genomic_DNA"/>
</dbReference>
<proteinExistence type="predicted"/>
<dbReference type="Proteomes" id="UP000053617">
    <property type="component" value="Unassembled WGS sequence"/>
</dbReference>
<evidence type="ECO:0000313" key="2">
    <source>
        <dbReference type="Proteomes" id="UP000053617"/>
    </source>
</evidence>
<keyword evidence="2" id="KW-1185">Reference proteome</keyword>
<name>A0A0D2HG91_9EURO</name>
<dbReference type="RefSeq" id="XP_013276829.1">
    <property type="nucleotide sequence ID" value="XM_013421375.1"/>
</dbReference>
<reference evidence="1 2" key="1">
    <citation type="submission" date="2015-01" db="EMBL/GenBank/DDBJ databases">
        <title>The Genome Sequence of Rhinocladiella mackenzie CBS 650.93.</title>
        <authorList>
            <consortium name="The Broad Institute Genomics Platform"/>
            <person name="Cuomo C."/>
            <person name="de Hoog S."/>
            <person name="Gorbushina A."/>
            <person name="Stielow B."/>
            <person name="Teixiera M."/>
            <person name="Abouelleil A."/>
            <person name="Chapman S.B."/>
            <person name="Priest M."/>
            <person name="Young S.K."/>
            <person name="Wortman J."/>
            <person name="Nusbaum C."/>
            <person name="Birren B."/>
        </authorList>
    </citation>
    <scope>NUCLEOTIDE SEQUENCE [LARGE SCALE GENOMIC DNA]</scope>
    <source>
        <strain evidence="1 2">CBS 650.93</strain>
    </source>
</reference>
<dbReference type="AlphaFoldDB" id="A0A0D2HG91"/>
<gene>
    <name evidence="1" type="ORF">Z518_00774</name>
</gene>
<dbReference type="HOGENOM" id="CLU_2759181_0_0_1"/>